<comment type="caution">
    <text evidence="2">The sequence shown here is derived from an EMBL/GenBank/DDBJ whole genome shotgun (WGS) entry which is preliminary data.</text>
</comment>
<feature type="non-terminal residue" evidence="2">
    <location>
        <position position="59"/>
    </location>
</feature>
<feature type="non-terminal residue" evidence="2">
    <location>
        <position position="1"/>
    </location>
</feature>
<keyword evidence="3" id="KW-1185">Reference proteome</keyword>
<reference evidence="2 3" key="1">
    <citation type="submission" date="2024-04" db="EMBL/GenBank/DDBJ databases">
        <authorList>
            <consortium name="Genoscope - CEA"/>
            <person name="William W."/>
        </authorList>
    </citation>
    <scope>NUCLEOTIDE SEQUENCE [LARGE SCALE GENOMIC DNA]</scope>
</reference>
<evidence type="ECO:0000313" key="2">
    <source>
        <dbReference type="EMBL" id="CAL1527668.1"/>
    </source>
</evidence>
<feature type="domain" description="Dynein heavy chain AAA 5 extension" evidence="1">
    <location>
        <begin position="2"/>
        <end position="59"/>
    </location>
</feature>
<dbReference type="InterPro" id="IPR041466">
    <property type="entry name" value="Dynein_AAA5_ext"/>
</dbReference>
<name>A0AAV2H2N6_LYMST</name>
<dbReference type="EMBL" id="CAXITT010000020">
    <property type="protein sequence ID" value="CAL1527668.1"/>
    <property type="molecule type" value="Genomic_DNA"/>
</dbReference>
<dbReference type="Pfam" id="PF17852">
    <property type="entry name" value="Dynein_AAA_lid"/>
    <property type="match status" value="1"/>
</dbReference>
<evidence type="ECO:0000313" key="3">
    <source>
        <dbReference type="Proteomes" id="UP001497497"/>
    </source>
</evidence>
<sequence>ALLFGIPWTIAGCTDNDGRRKFHEFYFNLLDNKNLDFPIPEEIKKLEVMFPPENTVYDY</sequence>
<evidence type="ECO:0000259" key="1">
    <source>
        <dbReference type="Pfam" id="PF17852"/>
    </source>
</evidence>
<protein>
    <recommendedName>
        <fullName evidence="1">Dynein heavy chain AAA 5 extension domain-containing protein</fullName>
    </recommendedName>
</protein>
<organism evidence="2 3">
    <name type="scientific">Lymnaea stagnalis</name>
    <name type="common">Great pond snail</name>
    <name type="synonym">Helix stagnalis</name>
    <dbReference type="NCBI Taxonomy" id="6523"/>
    <lineage>
        <taxon>Eukaryota</taxon>
        <taxon>Metazoa</taxon>
        <taxon>Spiralia</taxon>
        <taxon>Lophotrochozoa</taxon>
        <taxon>Mollusca</taxon>
        <taxon>Gastropoda</taxon>
        <taxon>Heterobranchia</taxon>
        <taxon>Euthyneura</taxon>
        <taxon>Panpulmonata</taxon>
        <taxon>Hygrophila</taxon>
        <taxon>Lymnaeoidea</taxon>
        <taxon>Lymnaeidae</taxon>
        <taxon>Lymnaea</taxon>
    </lineage>
</organism>
<proteinExistence type="predicted"/>
<dbReference type="Proteomes" id="UP001497497">
    <property type="component" value="Unassembled WGS sequence"/>
</dbReference>
<dbReference type="AlphaFoldDB" id="A0AAV2H2N6"/>
<accession>A0AAV2H2N6</accession>
<gene>
    <name evidence="2" type="ORF">GSLYS_00001838001</name>
</gene>